<dbReference type="Ensembl" id="ENSNMLT00000047604.1">
    <property type="protein sequence ID" value="ENSNMLP00000042865.1"/>
    <property type="gene ID" value="ENSNMLG00000026069.1"/>
</dbReference>
<name>A0A8C6UX68_9GOBI</name>
<dbReference type="Proteomes" id="UP000694523">
    <property type="component" value="Unplaced"/>
</dbReference>
<evidence type="ECO:0000256" key="2">
    <source>
        <dbReference type="SAM" id="SignalP"/>
    </source>
</evidence>
<keyword evidence="2" id="KW-0732">Signal</keyword>
<protein>
    <recommendedName>
        <fullName evidence="5">VWFD domain-containing protein</fullName>
    </recommendedName>
</protein>
<keyword evidence="4" id="KW-1185">Reference proteome</keyword>
<accession>A0A8C6UX68</accession>
<dbReference type="AlphaFoldDB" id="A0A8C6UX68"/>
<dbReference type="InterPro" id="IPR050780">
    <property type="entry name" value="Mucin_vWF_Thrombospondin_sf"/>
</dbReference>
<reference evidence="3" key="2">
    <citation type="submission" date="2025-09" db="UniProtKB">
        <authorList>
            <consortium name="Ensembl"/>
        </authorList>
    </citation>
    <scope>IDENTIFICATION</scope>
</reference>
<feature type="signal peptide" evidence="2">
    <location>
        <begin position="1"/>
        <end position="23"/>
    </location>
</feature>
<dbReference type="GO" id="GO:0031012">
    <property type="term" value="C:extracellular matrix"/>
    <property type="evidence" value="ECO:0007669"/>
    <property type="project" value="TreeGrafter"/>
</dbReference>
<evidence type="ECO:0000313" key="4">
    <source>
        <dbReference type="Proteomes" id="UP000694523"/>
    </source>
</evidence>
<organism evidence="3 4">
    <name type="scientific">Neogobius melanostomus</name>
    <name type="common">round goby</name>
    <dbReference type="NCBI Taxonomy" id="47308"/>
    <lineage>
        <taxon>Eukaryota</taxon>
        <taxon>Metazoa</taxon>
        <taxon>Chordata</taxon>
        <taxon>Craniata</taxon>
        <taxon>Vertebrata</taxon>
        <taxon>Euteleostomi</taxon>
        <taxon>Actinopterygii</taxon>
        <taxon>Neopterygii</taxon>
        <taxon>Teleostei</taxon>
        <taxon>Neoteleostei</taxon>
        <taxon>Acanthomorphata</taxon>
        <taxon>Gobiaria</taxon>
        <taxon>Gobiiformes</taxon>
        <taxon>Gobioidei</taxon>
        <taxon>Gobiidae</taxon>
        <taxon>Benthophilinae</taxon>
        <taxon>Neogobiini</taxon>
        <taxon>Neogobius</taxon>
    </lineage>
</organism>
<dbReference type="GO" id="GO:0005615">
    <property type="term" value="C:extracellular space"/>
    <property type="evidence" value="ECO:0007669"/>
    <property type="project" value="TreeGrafter"/>
</dbReference>
<feature type="chain" id="PRO_5034514848" description="VWFD domain-containing protein" evidence="2">
    <location>
        <begin position="24"/>
        <end position="284"/>
    </location>
</feature>
<reference evidence="3" key="1">
    <citation type="submission" date="2025-08" db="UniProtKB">
        <authorList>
            <consortium name="Ensembl"/>
        </authorList>
    </citation>
    <scope>IDENTIFICATION</scope>
</reference>
<dbReference type="PANTHER" id="PTHR11339:SF408">
    <property type="entry name" value="MUCIN-5B"/>
    <property type="match status" value="1"/>
</dbReference>
<proteinExistence type="predicted"/>
<sequence>NMSFKWLLAFSYFWLQVPYTCRTFGSGVVQPFNGTLYHVHSDCPFTLTRFTHNRVECAISMKRGLNGLLVHVEIMINKIKTVLEDGGVQVEATKSVRLPYDHTYQHIFPYGIYTKLRSAVLPLAVIWHSVPGGIDTLWTEIELSSDMKGLCGNHLRLTSKKALSCVILDPVSTINTDCRRLFSYTLDCLMHMTPEFIRVCEENIHNFEQNQFVSCSFFKEVVRQCGSSSYIWDIWRKITHCEEPKCAGDLFYVEEGAAFVPTCSNQKTDSYDLTSSCVCPNGKE</sequence>
<evidence type="ECO:0000256" key="1">
    <source>
        <dbReference type="ARBA" id="ARBA00023157"/>
    </source>
</evidence>
<evidence type="ECO:0008006" key="5">
    <source>
        <dbReference type="Google" id="ProtNLM"/>
    </source>
</evidence>
<evidence type="ECO:0000313" key="3">
    <source>
        <dbReference type="Ensembl" id="ENSNMLP00000042865.1"/>
    </source>
</evidence>
<keyword evidence="1" id="KW-1015">Disulfide bond</keyword>
<dbReference type="PANTHER" id="PTHR11339">
    <property type="entry name" value="EXTRACELLULAR MATRIX GLYCOPROTEIN RELATED"/>
    <property type="match status" value="1"/>
</dbReference>